<dbReference type="InterPro" id="IPR011991">
    <property type="entry name" value="ArsR-like_HTH"/>
</dbReference>
<keyword evidence="6" id="KW-1185">Reference proteome</keyword>
<dbReference type="SUPFAM" id="SSF46785">
    <property type="entry name" value="Winged helix' DNA-binding domain"/>
    <property type="match status" value="1"/>
</dbReference>
<evidence type="ECO:0000313" key="6">
    <source>
        <dbReference type="Proteomes" id="UP001374893"/>
    </source>
</evidence>
<keyword evidence="3" id="KW-0804">Transcription</keyword>
<dbReference type="InterPro" id="IPR051081">
    <property type="entry name" value="HTH_MetalResp_TranReg"/>
</dbReference>
<evidence type="ECO:0000259" key="4">
    <source>
        <dbReference type="PROSITE" id="PS50987"/>
    </source>
</evidence>
<proteinExistence type="predicted"/>
<dbReference type="SMART" id="SM00418">
    <property type="entry name" value="HTH_ARSR"/>
    <property type="match status" value="1"/>
</dbReference>
<evidence type="ECO:0000256" key="3">
    <source>
        <dbReference type="ARBA" id="ARBA00023163"/>
    </source>
</evidence>
<sequence length="98" mass="10541">MSALSIDARVSAIKALAHPTRLRIAEALAAGPLCVSEIHALTEADLSTVSKHLSLMREAGWLSCEKQGQHIHYRLACDCLDTFLRCVDSLGCGDSNCC</sequence>
<dbReference type="Pfam" id="PF01022">
    <property type="entry name" value="HTH_5"/>
    <property type="match status" value="1"/>
</dbReference>
<dbReference type="Proteomes" id="UP001374893">
    <property type="component" value="Chromosome"/>
</dbReference>
<dbReference type="NCBIfam" id="NF033788">
    <property type="entry name" value="HTH_metalloreg"/>
    <property type="match status" value="1"/>
</dbReference>
<dbReference type="InterPro" id="IPR001845">
    <property type="entry name" value="HTH_ArsR_DNA-bd_dom"/>
</dbReference>
<reference evidence="5 6" key="1">
    <citation type="submission" date="2021-06" db="EMBL/GenBank/DDBJ databases">
        <title>Complete genome of Haloferula helveola possessing various polysaccharide degrading enzymes.</title>
        <authorList>
            <person name="Takami H."/>
            <person name="Huang C."/>
            <person name="Hamasaki K."/>
        </authorList>
    </citation>
    <scope>NUCLEOTIDE SEQUENCE [LARGE SCALE GENOMIC DNA]</scope>
    <source>
        <strain evidence="5 6">CN-1</strain>
    </source>
</reference>
<evidence type="ECO:0000313" key="5">
    <source>
        <dbReference type="EMBL" id="BCX48406.1"/>
    </source>
</evidence>
<dbReference type="InterPro" id="IPR036390">
    <property type="entry name" value="WH_DNA-bd_sf"/>
</dbReference>
<gene>
    <name evidence="5" type="ORF">HAHE_23140</name>
</gene>
<dbReference type="PANTHER" id="PTHR33154">
    <property type="entry name" value="TRANSCRIPTIONAL REGULATOR, ARSR FAMILY"/>
    <property type="match status" value="1"/>
</dbReference>
<evidence type="ECO:0000256" key="1">
    <source>
        <dbReference type="ARBA" id="ARBA00023015"/>
    </source>
</evidence>
<name>A0ABN6H444_9BACT</name>
<organism evidence="5 6">
    <name type="scientific">Haloferula helveola</name>
    <dbReference type="NCBI Taxonomy" id="490095"/>
    <lineage>
        <taxon>Bacteria</taxon>
        <taxon>Pseudomonadati</taxon>
        <taxon>Verrucomicrobiota</taxon>
        <taxon>Verrucomicrobiia</taxon>
        <taxon>Verrucomicrobiales</taxon>
        <taxon>Verrucomicrobiaceae</taxon>
        <taxon>Haloferula</taxon>
    </lineage>
</organism>
<feature type="domain" description="HTH arsR-type" evidence="4">
    <location>
        <begin position="1"/>
        <end position="95"/>
    </location>
</feature>
<dbReference type="CDD" id="cd00090">
    <property type="entry name" value="HTH_ARSR"/>
    <property type="match status" value="1"/>
</dbReference>
<dbReference type="EMBL" id="AP024702">
    <property type="protein sequence ID" value="BCX48406.1"/>
    <property type="molecule type" value="Genomic_DNA"/>
</dbReference>
<dbReference type="InterPro" id="IPR036388">
    <property type="entry name" value="WH-like_DNA-bd_sf"/>
</dbReference>
<dbReference type="PANTHER" id="PTHR33154:SF18">
    <property type="entry name" value="ARSENICAL RESISTANCE OPERON REPRESSOR"/>
    <property type="match status" value="1"/>
</dbReference>
<dbReference type="Gene3D" id="1.10.10.10">
    <property type="entry name" value="Winged helix-like DNA-binding domain superfamily/Winged helix DNA-binding domain"/>
    <property type="match status" value="1"/>
</dbReference>
<evidence type="ECO:0000256" key="2">
    <source>
        <dbReference type="ARBA" id="ARBA00023125"/>
    </source>
</evidence>
<dbReference type="RefSeq" id="WP_338684607.1">
    <property type="nucleotide sequence ID" value="NZ_AP024702.1"/>
</dbReference>
<accession>A0ABN6H444</accession>
<dbReference type="PRINTS" id="PR00778">
    <property type="entry name" value="HTHARSR"/>
</dbReference>
<keyword evidence="1" id="KW-0805">Transcription regulation</keyword>
<protein>
    <submittedName>
        <fullName evidence="5">Metalloregulator ArsR/SmtB family transcription factor</fullName>
    </submittedName>
</protein>
<dbReference type="PROSITE" id="PS50987">
    <property type="entry name" value="HTH_ARSR_2"/>
    <property type="match status" value="1"/>
</dbReference>
<keyword evidence="2" id="KW-0238">DNA-binding</keyword>